<dbReference type="PANTHER" id="PTHR46401">
    <property type="entry name" value="GLYCOSYLTRANSFERASE WBBK-RELATED"/>
    <property type="match status" value="1"/>
</dbReference>
<gene>
    <name evidence="3" type="ORF">MSBRM_0793</name>
</gene>
<keyword evidence="1 3" id="KW-0808">Transferase</keyword>
<feature type="domain" description="Glycosyltransferase subfamily 4-like N-terminal" evidence="2">
    <location>
        <begin position="125"/>
        <end position="227"/>
    </location>
</feature>
<organism evidence="3 4">
    <name type="scientific">Methanosarcina barkeri MS</name>
    <dbReference type="NCBI Taxonomy" id="1434108"/>
    <lineage>
        <taxon>Archaea</taxon>
        <taxon>Methanobacteriati</taxon>
        <taxon>Methanobacteriota</taxon>
        <taxon>Stenosarchaea group</taxon>
        <taxon>Methanomicrobia</taxon>
        <taxon>Methanosarcinales</taxon>
        <taxon>Methanosarcinaceae</taxon>
        <taxon>Methanosarcina</taxon>
    </lineage>
</organism>
<sequence length="429" mass="49434">MKKVLIVSYYFPPDPAIGGLRINGLAKYLPDFGWEPVILTKNSPDNFTLKYTIVRTPYCEYDSINSFKNMFGLNPKSSFKGQLGRSTLKDKKTFLYLLSNFITEIITYPDNQKKWYSDAFKIGDELLTNEKIDAIISSSSPIISHIIAHDLSEKYNIPWIADLRDLWTQNHYCTHSKIRKVFDKRLELKTLAASDAITTVSSNLASNLRKFHNRKSVYSIPNGYDLEESINTNISLSNKFTITYTGSLYNGKRDPSKLFNALNELIKEKKIDRKNIEIRFYGPKEEWIKEEIKKYSLQDIISHNGLVSRDISLVKQKESQLLLLLLWDHPSEIGVYTGKLFEYLASKRPILAIGGPKGVVNDLLEETETGYFVSSVEDIKNTIIKYYTEYKLNGQVSYKGNNSKIEKYSQKEMARKFADILDNFIKVDY</sequence>
<dbReference type="Pfam" id="PF13439">
    <property type="entry name" value="Glyco_transf_4"/>
    <property type="match status" value="1"/>
</dbReference>
<dbReference type="GeneID" id="24844002"/>
<dbReference type="InterPro" id="IPR028098">
    <property type="entry name" value="Glyco_trans_4-like_N"/>
</dbReference>
<evidence type="ECO:0000256" key="1">
    <source>
        <dbReference type="ARBA" id="ARBA00022679"/>
    </source>
</evidence>
<dbReference type="Proteomes" id="UP000033033">
    <property type="component" value="Chromosome"/>
</dbReference>
<dbReference type="PANTHER" id="PTHR46401:SF2">
    <property type="entry name" value="GLYCOSYLTRANSFERASE WBBK-RELATED"/>
    <property type="match status" value="1"/>
</dbReference>
<dbReference type="EMBL" id="CP009528">
    <property type="protein sequence ID" value="AKB53791.1"/>
    <property type="molecule type" value="Genomic_DNA"/>
</dbReference>
<proteinExistence type="predicted"/>
<dbReference type="PATRIC" id="fig|1434108.4.peg.956"/>
<keyword evidence="4" id="KW-1185">Reference proteome</keyword>
<dbReference type="AlphaFoldDB" id="A0A0E3LMX7"/>
<dbReference type="SUPFAM" id="SSF53756">
    <property type="entry name" value="UDP-Glycosyltransferase/glycogen phosphorylase"/>
    <property type="match status" value="1"/>
</dbReference>
<dbReference type="RefSeq" id="WP_141706463.1">
    <property type="nucleotide sequence ID" value="NZ_CP009528.1"/>
</dbReference>
<accession>A0A0E3LMX7</accession>
<protein>
    <submittedName>
        <fullName evidence="3">TPR/glycosyl transferase domain protein</fullName>
    </submittedName>
</protein>
<evidence type="ECO:0000259" key="2">
    <source>
        <dbReference type="Pfam" id="PF13439"/>
    </source>
</evidence>
<reference evidence="3 4" key="1">
    <citation type="submission" date="2014-07" db="EMBL/GenBank/DDBJ databases">
        <title>Methanogenic archaea and the global carbon cycle.</title>
        <authorList>
            <person name="Henriksen J.R."/>
            <person name="Luke J."/>
            <person name="Reinhart S."/>
            <person name="Benedict M.N."/>
            <person name="Youngblut N.D."/>
            <person name="Metcalf M.E."/>
            <person name="Whitaker R.J."/>
            <person name="Metcalf W.W."/>
        </authorList>
    </citation>
    <scope>NUCLEOTIDE SEQUENCE [LARGE SCALE GENOMIC DNA]</scope>
    <source>
        <strain evidence="3 4">MS</strain>
    </source>
</reference>
<dbReference type="STRING" id="1434108.MSBRM_0793"/>
<dbReference type="KEGG" id="mby:MSBRM_0793"/>
<name>A0A0E3LMX7_METBA</name>
<dbReference type="HOGENOM" id="CLU_032377_1_0_2"/>
<evidence type="ECO:0000313" key="3">
    <source>
        <dbReference type="EMBL" id="AKB53791.1"/>
    </source>
</evidence>
<dbReference type="GO" id="GO:0016757">
    <property type="term" value="F:glycosyltransferase activity"/>
    <property type="evidence" value="ECO:0007669"/>
    <property type="project" value="TreeGrafter"/>
</dbReference>
<evidence type="ECO:0000313" key="4">
    <source>
        <dbReference type="Proteomes" id="UP000033033"/>
    </source>
</evidence>
<dbReference type="Gene3D" id="3.40.50.2000">
    <property type="entry name" value="Glycogen Phosphorylase B"/>
    <property type="match status" value="2"/>
</dbReference>